<evidence type="ECO:0000256" key="6">
    <source>
        <dbReference type="ARBA" id="ARBA00023136"/>
    </source>
</evidence>
<organism evidence="9">
    <name type="scientific">Schizaphis graminum</name>
    <name type="common">Green bug aphid</name>
    <dbReference type="NCBI Taxonomy" id="13262"/>
    <lineage>
        <taxon>Eukaryota</taxon>
        <taxon>Metazoa</taxon>
        <taxon>Ecdysozoa</taxon>
        <taxon>Arthropoda</taxon>
        <taxon>Hexapoda</taxon>
        <taxon>Insecta</taxon>
        <taxon>Pterygota</taxon>
        <taxon>Neoptera</taxon>
        <taxon>Paraneoptera</taxon>
        <taxon>Hemiptera</taxon>
        <taxon>Sternorrhyncha</taxon>
        <taxon>Aphidomorpha</taxon>
        <taxon>Aphidoidea</taxon>
        <taxon>Aphididae</taxon>
        <taxon>Aphidini</taxon>
        <taxon>Schizaphis</taxon>
    </lineage>
</organism>
<feature type="region of interest" description="Disordered" evidence="7">
    <location>
        <begin position="149"/>
        <end position="176"/>
    </location>
</feature>
<dbReference type="SUPFAM" id="SSF103473">
    <property type="entry name" value="MFS general substrate transporter"/>
    <property type="match status" value="1"/>
</dbReference>
<dbReference type="PANTHER" id="PTHR11662">
    <property type="entry name" value="SOLUTE CARRIER FAMILY 17"/>
    <property type="match status" value="1"/>
</dbReference>
<evidence type="ECO:0000256" key="2">
    <source>
        <dbReference type="ARBA" id="ARBA00022448"/>
    </source>
</evidence>
<dbReference type="GO" id="GO:0015293">
    <property type="term" value="F:symporter activity"/>
    <property type="evidence" value="ECO:0007669"/>
    <property type="project" value="UniProtKB-KW"/>
</dbReference>
<keyword evidence="5 8" id="KW-1133">Transmembrane helix</keyword>
<dbReference type="AlphaFoldDB" id="A0A2S2PTE9"/>
<dbReference type="InterPro" id="IPR050382">
    <property type="entry name" value="MFS_Na/Anion_cotransporter"/>
</dbReference>
<dbReference type="GO" id="GO:0006820">
    <property type="term" value="P:monoatomic anion transport"/>
    <property type="evidence" value="ECO:0007669"/>
    <property type="project" value="TreeGrafter"/>
</dbReference>
<feature type="transmembrane region" description="Helical" evidence="8">
    <location>
        <begin position="119"/>
        <end position="138"/>
    </location>
</feature>
<keyword evidence="4" id="KW-0769">Symport</keyword>
<comment type="subcellular location">
    <subcellularLocation>
        <location evidence="1">Membrane</location>
        <topology evidence="1">Multi-pass membrane protein</topology>
    </subcellularLocation>
</comment>
<sequence>MALVAGIIADRLLNSEKISKTMTRKIFTFIGVFTPGILMILQVYFGDNQVWSVVIFTIALTMNGAVTGGYLGNGLDIAPNFSGTIFGMANTLSSFGGTLSSYIVGKLTNNNQTFEQWCIVFWILAATYMCGAMVFLIFGTAKTLSWNSGPSTEESNGVSTNESEALKPLKTLSNSQ</sequence>
<keyword evidence="2" id="KW-0813">Transport</keyword>
<evidence type="ECO:0000313" key="9">
    <source>
        <dbReference type="EMBL" id="MBY32750.1"/>
    </source>
</evidence>
<dbReference type="EMBL" id="GGMR01020131">
    <property type="protein sequence ID" value="MBY32750.1"/>
    <property type="molecule type" value="Transcribed_RNA"/>
</dbReference>
<dbReference type="PANTHER" id="PTHR11662:SF411">
    <property type="entry name" value="GH05102P"/>
    <property type="match status" value="1"/>
</dbReference>
<feature type="transmembrane region" description="Helical" evidence="8">
    <location>
        <begin position="51"/>
        <end position="71"/>
    </location>
</feature>
<evidence type="ECO:0000256" key="3">
    <source>
        <dbReference type="ARBA" id="ARBA00022692"/>
    </source>
</evidence>
<protein>
    <submittedName>
        <fullName evidence="9">Putative inorganic phosphate cotransporter</fullName>
    </submittedName>
</protein>
<feature type="transmembrane region" description="Helical" evidence="8">
    <location>
        <begin position="83"/>
        <end position="104"/>
    </location>
</feature>
<dbReference type="GO" id="GO:0016020">
    <property type="term" value="C:membrane"/>
    <property type="evidence" value="ECO:0007669"/>
    <property type="project" value="UniProtKB-SubCell"/>
</dbReference>
<proteinExistence type="predicted"/>
<dbReference type="Gene3D" id="1.20.1250.20">
    <property type="entry name" value="MFS general substrate transporter like domains"/>
    <property type="match status" value="1"/>
</dbReference>
<evidence type="ECO:0000256" key="4">
    <source>
        <dbReference type="ARBA" id="ARBA00022847"/>
    </source>
</evidence>
<evidence type="ECO:0000256" key="7">
    <source>
        <dbReference type="SAM" id="MobiDB-lite"/>
    </source>
</evidence>
<reference evidence="9" key="1">
    <citation type="submission" date="2018-04" db="EMBL/GenBank/DDBJ databases">
        <title>Transcriptome of Schizaphis graminum biotype I.</title>
        <authorList>
            <person name="Scully E.D."/>
            <person name="Geib S.M."/>
            <person name="Palmer N.A."/>
            <person name="Koch K."/>
            <person name="Bradshaw J."/>
            <person name="Heng-Moss T."/>
            <person name="Sarath G."/>
        </authorList>
    </citation>
    <scope>NUCLEOTIDE SEQUENCE</scope>
</reference>
<feature type="compositionally biased region" description="Polar residues" evidence="7">
    <location>
        <begin position="149"/>
        <end position="163"/>
    </location>
</feature>
<keyword evidence="3 8" id="KW-0812">Transmembrane</keyword>
<name>A0A2S2PTE9_SCHGA</name>
<dbReference type="InterPro" id="IPR036259">
    <property type="entry name" value="MFS_trans_sf"/>
</dbReference>
<evidence type="ECO:0000256" key="1">
    <source>
        <dbReference type="ARBA" id="ARBA00004141"/>
    </source>
</evidence>
<accession>A0A2S2PTE9</accession>
<evidence type="ECO:0000256" key="8">
    <source>
        <dbReference type="SAM" id="Phobius"/>
    </source>
</evidence>
<evidence type="ECO:0000256" key="5">
    <source>
        <dbReference type="ARBA" id="ARBA00022989"/>
    </source>
</evidence>
<keyword evidence="6 8" id="KW-0472">Membrane</keyword>
<dbReference type="FunFam" id="1.20.1250.20:FF:000003">
    <property type="entry name" value="Solute carrier family 17 member 3"/>
    <property type="match status" value="1"/>
</dbReference>
<gene>
    <name evidence="9" type="primary">Picot_6</name>
    <name evidence="9" type="ORF">g.17170</name>
</gene>
<feature type="transmembrane region" description="Helical" evidence="8">
    <location>
        <begin position="26"/>
        <end position="45"/>
    </location>
</feature>